<dbReference type="InterPro" id="IPR013149">
    <property type="entry name" value="ADH-like_C"/>
</dbReference>
<evidence type="ECO:0000256" key="5">
    <source>
        <dbReference type="RuleBase" id="RU361277"/>
    </source>
</evidence>
<dbReference type="InterPro" id="IPR002328">
    <property type="entry name" value="ADH_Zn_CS"/>
</dbReference>
<dbReference type="SUPFAM" id="SSF50129">
    <property type="entry name" value="GroES-like"/>
    <property type="match status" value="1"/>
</dbReference>
<dbReference type="InterPro" id="IPR013154">
    <property type="entry name" value="ADH-like_N"/>
</dbReference>
<sequence>MKAVTYQGIKDVQVTDVRDPQIEKADDIVVKVTTSAICGSDLHLIHGMIPNMPENFIIGHEPMGIVEEVGPEVTKVKKGDRVIVPFNISCGQCWYCHHGYTSQCDDANPHGDMGAYFGYSETTGGYAGGQAEYLRVPYGNFTPFRLPDDCEVEDEQLVLLSDAASTAFWSVENAGVKNGDTVIILGCGPVGLLAQKFSWFKGAKRVIAVDYVDYRLQHAKKTNNVEIVNFESEQNIGEHLKEITQGGADVVIDCVGMDGKMTPMEFLATGLKLHGGSMGAIVMAAQAVRKCGTVQLTGIYGMRYNAFPLGDFFQRNIQLKMGQAHVIPLIPQLYKLVNDGKINLSDVVTHRLPLSEAKKGYEMFDTKTDNCIKVVLKPH</sequence>
<dbReference type="Gene3D" id="3.90.180.10">
    <property type="entry name" value="Medium-chain alcohol dehydrogenases, catalytic domain"/>
    <property type="match status" value="1"/>
</dbReference>
<dbReference type="RefSeq" id="WP_343795489.1">
    <property type="nucleotide sequence ID" value="NZ_BAAADJ010000003.1"/>
</dbReference>
<name>A0ABN0VRA1_9BACI</name>
<keyword evidence="9" id="KW-1185">Reference proteome</keyword>
<evidence type="ECO:0000313" key="8">
    <source>
        <dbReference type="EMBL" id="GAA0314808.1"/>
    </source>
</evidence>
<feature type="domain" description="Alcohol dehydrogenase-like C-terminal" evidence="6">
    <location>
        <begin position="189"/>
        <end position="257"/>
    </location>
</feature>
<dbReference type="Proteomes" id="UP001500782">
    <property type="component" value="Unassembled WGS sequence"/>
</dbReference>
<gene>
    <name evidence="8" type="ORF">GCM10008967_01640</name>
</gene>
<evidence type="ECO:0000259" key="7">
    <source>
        <dbReference type="Pfam" id="PF08240"/>
    </source>
</evidence>
<keyword evidence="3 5" id="KW-0862">Zinc</keyword>
<accession>A0ABN0VRA1</accession>
<dbReference type="CDD" id="cd08283">
    <property type="entry name" value="FDH_like_1"/>
    <property type="match status" value="1"/>
</dbReference>
<evidence type="ECO:0000259" key="6">
    <source>
        <dbReference type="Pfam" id="PF00107"/>
    </source>
</evidence>
<dbReference type="InterPro" id="IPR011032">
    <property type="entry name" value="GroES-like_sf"/>
</dbReference>
<comment type="similarity">
    <text evidence="5">Belongs to the zinc-containing alcohol dehydrogenase family.</text>
</comment>
<comment type="caution">
    <text evidence="8">The sequence shown here is derived from an EMBL/GenBank/DDBJ whole genome shotgun (WGS) entry which is preliminary data.</text>
</comment>
<organism evidence="8 9">
    <name type="scientific">Bacillus carboniphilus</name>
    <dbReference type="NCBI Taxonomy" id="86663"/>
    <lineage>
        <taxon>Bacteria</taxon>
        <taxon>Bacillati</taxon>
        <taxon>Bacillota</taxon>
        <taxon>Bacilli</taxon>
        <taxon>Bacillales</taxon>
        <taxon>Bacillaceae</taxon>
        <taxon>Bacillus</taxon>
    </lineage>
</organism>
<evidence type="ECO:0000256" key="1">
    <source>
        <dbReference type="ARBA" id="ARBA00001947"/>
    </source>
</evidence>
<evidence type="ECO:0000256" key="2">
    <source>
        <dbReference type="ARBA" id="ARBA00022723"/>
    </source>
</evidence>
<dbReference type="PROSITE" id="PS00059">
    <property type="entry name" value="ADH_ZINC"/>
    <property type="match status" value="1"/>
</dbReference>
<dbReference type="Gene3D" id="3.40.50.720">
    <property type="entry name" value="NAD(P)-binding Rossmann-like Domain"/>
    <property type="match status" value="1"/>
</dbReference>
<reference evidence="8 9" key="1">
    <citation type="journal article" date="2019" name="Int. J. Syst. Evol. Microbiol.">
        <title>The Global Catalogue of Microorganisms (GCM) 10K type strain sequencing project: providing services to taxonomists for standard genome sequencing and annotation.</title>
        <authorList>
            <consortium name="The Broad Institute Genomics Platform"/>
            <consortium name="The Broad Institute Genome Sequencing Center for Infectious Disease"/>
            <person name="Wu L."/>
            <person name="Ma J."/>
        </authorList>
    </citation>
    <scope>NUCLEOTIDE SEQUENCE [LARGE SCALE GENOMIC DNA]</scope>
    <source>
        <strain evidence="8 9">JCM 9731</strain>
    </source>
</reference>
<dbReference type="EMBL" id="BAAADJ010000003">
    <property type="protein sequence ID" value="GAA0314808.1"/>
    <property type="molecule type" value="Genomic_DNA"/>
</dbReference>
<comment type="cofactor">
    <cofactor evidence="1 5">
        <name>Zn(2+)</name>
        <dbReference type="ChEBI" id="CHEBI:29105"/>
    </cofactor>
</comment>
<keyword evidence="2 5" id="KW-0479">Metal-binding</keyword>
<feature type="domain" description="Alcohol dehydrogenase-like N-terminal" evidence="7">
    <location>
        <begin position="25"/>
        <end position="143"/>
    </location>
</feature>
<protein>
    <submittedName>
        <fullName evidence="8">Zinc-dependent alcohol dehydrogenase</fullName>
    </submittedName>
</protein>
<dbReference type="InterPro" id="IPR036291">
    <property type="entry name" value="NAD(P)-bd_dom_sf"/>
</dbReference>
<evidence type="ECO:0000313" key="9">
    <source>
        <dbReference type="Proteomes" id="UP001500782"/>
    </source>
</evidence>
<dbReference type="SUPFAM" id="SSF51735">
    <property type="entry name" value="NAD(P)-binding Rossmann-fold domains"/>
    <property type="match status" value="1"/>
</dbReference>
<evidence type="ECO:0000256" key="4">
    <source>
        <dbReference type="ARBA" id="ARBA00023002"/>
    </source>
</evidence>
<dbReference type="Pfam" id="PF08240">
    <property type="entry name" value="ADH_N"/>
    <property type="match status" value="1"/>
</dbReference>
<proteinExistence type="inferred from homology"/>
<evidence type="ECO:0000256" key="3">
    <source>
        <dbReference type="ARBA" id="ARBA00022833"/>
    </source>
</evidence>
<dbReference type="PANTHER" id="PTHR42813:SF2">
    <property type="entry name" value="DEHYDROGENASE, ZINC-CONTAINING, PUTATIVE (AFU_ORTHOLOGUE AFUA_2G02810)-RELATED"/>
    <property type="match status" value="1"/>
</dbReference>
<dbReference type="Pfam" id="PF00107">
    <property type="entry name" value="ADH_zinc_N"/>
    <property type="match status" value="1"/>
</dbReference>
<keyword evidence="4" id="KW-0560">Oxidoreductase</keyword>
<dbReference type="PANTHER" id="PTHR42813">
    <property type="entry name" value="ZINC-TYPE ALCOHOL DEHYDROGENASE-LIKE"/>
    <property type="match status" value="1"/>
</dbReference>